<feature type="compositionally biased region" description="Acidic residues" evidence="1">
    <location>
        <begin position="132"/>
        <end position="149"/>
    </location>
</feature>
<accession>A0A1R3GJ36</accession>
<comment type="caution">
    <text evidence="2">The sequence shown here is derived from an EMBL/GenBank/DDBJ whole genome shotgun (WGS) entry which is preliminary data.</text>
</comment>
<proteinExistence type="predicted"/>
<evidence type="ECO:0000313" key="2">
    <source>
        <dbReference type="EMBL" id="OMO58104.1"/>
    </source>
</evidence>
<reference evidence="3" key="1">
    <citation type="submission" date="2013-09" db="EMBL/GenBank/DDBJ databases">
        <title>Corchorus olitorius genome sequencing.</title>
        <authorList>
            <person name="Alam M."/>
            <person name="Haque M.S."/>
            <person name="Islam M.S."/>
            <person name="Emdad E.M."/>
            <person name="Islam M.M."/>
            <person name="Ahmed B."/>
            <person name="Halim A."/>
            <person name="Hossen Q.M.M."/>
            <person name="Hossain M.Z."/>
            <person name="Ahmed R."/>
            <person name="Khan M.M."/>
            <person name="Islam R."/>
            <person name="Rashid M.M."/>
            <person name="Khan S.A."/>
            <person name="Rahman M.S."/>
            <person name="Alam M."/>
            <person name="Yahiya A.S."/>
            <person name="Khan M.S."/>
            <person name="Azam M.S."/>
            <person name="Haque T."/>
            <person name="Lashkar M.Z.H."/>
            <person name="Akhand A.I."/>
            <person name="Morshed G."/>
            <person name="Roy S."/>
            <person name="Uddin K.S."/>
            <person name="Rabeya T."/>
            <person name="Hossain A.S."/>
            <person name="Chowdhury A."/>
            <person name="Snigdha A.R."/>
            <person name="Mortoza M.S."/>
            <person name="Matin S.A."/>
            <person name="Hoque S.M.E."/>
            <person name="Islam M.K."/>
            <person name="Roy D.K."/>
            <person name="Haider R."/>
            <person name="Moosa M.M."/>
            <person name="Elias S.M."/>
            <person name="Hasan A.M."/>
            <person name="Jahan S."/>
            <person name="Shafiuddin M."/>
            <person name="Mahmood N."/>
            <person name="Shommy N.S."/>
        </authorList>
    </citation>
    <scope>NUCLEOTIDE SEQUENCE [LARGE SCALE GENOMIC DNA]</scope>
    <source>
        <strain evidence="3">cv. O-4</strain>
    </source>
</reference>
<feature type="region of interest" description="Disordered" evidence="1">
    <location>
        <begin position="120"/>
        <end position="176"/>
    </location>
</feature>
<evidence type="ECO:0000313" key="3">
    <source>
        <dbReference type="Proteomes" id="UP000187203"/>
    </source>
</evidence>
<dbReference type="Proteomes" id="UP000187203">
    <property type="component" value="Unassembled WGS sequence"/>
</dbReference>
<dbReference type="AlphaFoldDB" id="A0A1R3GJ36"/>
<feature type="compositionally biased region" description="Basic and acidic residues" evidence="1">
    <location>
        <begin position="163"/>
        <end position="176"/>
    </location>
</feature>
<evidence type="ECO:0000256" key="1">
    <source>
        <dbReference type="SAM" id="MobiDB-lite"/>
    </source>
</evidence>
<protein>
    <submittedName>
        <fullName evidence="2">Uncharacterized protein</fullName>
    </submittedName>
</protein>
<sequence>MAECSLGLTRPNIECILLVGFGRVVSRSSSNSSSQRTGRTRSLFQFHLIKSSLEKILSNDGIFKVLISKGNFKFDGISKGNFKLDGINRARRLCLLGRETVNRQEEGKREIRGSFRLRNSPEQFPIEHETEPNVEDEAAVEATVEEEELPAEKDTANTSGHACDYEGRGAAEGKNW</sequence>
<gene>
    <name evidence="2" type="ORF">COLO4_34867</name>
</gene>
<keyword evidence="3" id="KW-1185">Reference proteome</keyword>
<dbReference type="EMBL" id="AWUE01022455">
    <property type="protein sequence ID" value="OMO58104.1"/>
    <property type="molecule type" value="Genomic_DNA"/>
</dbReference>
<organism evidence="2 3">
    <name type="scientific">Corchorus olitorius</name>
    <dbReference type="NCBI Taxonomy" id="93759"/>
    <lineage>
        <taxon>Eukaryota</taxon>
        <taxon>Viridiplantae</taxon>
        <taxon>Streptophyta</taxon>
        <taxon>Embryophyta</taxon>
        <taxon>Tracheophyta</taxon>
        <taxon>Spermatophyta</taxon>
        <taxon>Magnoliopsida</taxon>
        <taxon>eudicotyledons</taxon>
        <taxon>Gunneridae</taxon>
        <taxon>Pentapetalae</taxon>
        <taxon>rosids</taxon>
        <taxon>malvids</taxon>
        <taxon>Malvales</taxon>
        <taxon>Malvaceae</taxon>
        <taxon>Grewioideae</taxon>
        <taxon>Apeibeae</taxon>
        <taxon>Corchorus</taxon>
    </lineage>
</organism>
<name>A0A1R3GJ36_9ROSI</name>